<dbReference type="PANTHER" id="PTHR11920:SF228">
    <property type="entry name" value="RETINAL GUANYLYL CYCLASE 1"/>
    <property type="match status" value="1"/>
</dbReference>
<evidence type="ECO:0000256" key="7">
    <source>
        <dbReference type="ARBA" id="ARBA00023136"/>
    </source>
</evidence>
<dbReference type="Pfam" id="PF00211">
    <property type="entry name" value="Guanylate_cyc"/>
    <property type="match status" value="1"/>
</dbReference>
<dbReference type="SUPFAM" id="SSF56112">
    <property type="entry name" value="Protein kinase-like (PK-like)"/>
    <property type="match status" value="1"/>
</dbReference>
<dbReference type="PRINTS" id="PR00109">
    <property type="entry name" value="TYRKINASE"/>
</dbReference>
<dbReference type="InterPro" id="IPR029787">
    <property type="entry name" value="Nucleotide_cyclase"/>
</dbReference>
<keyword evidence="5" id="KW-0547">Nucleotide-binding</keyword>
<dbReference type="GO" id="GO:0035556">
    <property type="term" value="P:intracellular signal transduction"/>
    <property type="evidence" value="ECO:0007669"/>
    <property type="project" value="InterPro"/>
</dbReference>
<reference evidence="15" key="1">
    <citation type="submission" date="2022-07" db="EMBL/GenBank/DDBJ databases">
        <title>Chromosome-level genome of Muraenolepis orangiensis.</title>
        <authorList>
            <person name="Kim J."/>
        </authorList>
    </citation>
    <scope>NUCLEOTIDE SEQUENCE</scope>
    <source>
        <strain evidence="15">KU_S4_2022</strain>
        <tissue evidence="15">Muscle</tissue>
    </source>
</reference>
<dbReference type="PROSITE" id="PS50125">
    <property type="entry name" value="GUANYLATE_CYCLASE_2"/>
    <property type="match status" value="1"/>
</dbReference>
<evidence type="ECO:0000256" key="1">
    <source>
        <dbReference type="ARBA" id="ARBA00001436"/>
    </source>
</evidence>
<keyword evidence="4" id="KW-0812">Transmembrane</keyword>
<proteinExistence type="inferred from homology"/>
<gene>
    <name evidence="15" type="ORF">NHX12_013819</name>
</gene>
<dbReference type="InterPro" id="IPR001245">
    <property type="entry name" value="Ser-Thr/Tyr_kinase_cat_dom"/>
</dbReference>
<dbReference type="GO" id="GO:0004016">
    <property type="term" value="F:adenylate cyclase activity"/>
    <property type="evidence" value="ECO:0007669"/>
    <property type="project" value="TreeGrafter"/>
</dbReference>
<evidence type="ECO:0000256" key="2">
    <source>
        <dbReference type="ARBA" id="ARBA00004115"/>
    </source>
</evidence>
<dbReference type="GO" id="GO:0001653">
    <property type="term" value="F:peptide receptor activity"/>
    <property type="evidence" value="ECO:0007669"/>
    <property type="project" value="TreeGrafter"/>
</dbReference>
<dbReference type="InterPro" id="IPR000719">
    <property type="entry name" value="Prot_kinase_dom"/>
</dbReference>
<keyword evidence="3" id="KW-0716">Sensory transduction</keyword>
<comment type="caution">
    <text evidence="15">The sequence shown here is derived from an EMBL/GenBank/DDBJ whole genome shotgun (WGS) entry which is preliminary data.</text>
</comment>
<dbReference type="GO" id="GO:0004383">
    <property type="term" value="F:guanylate cyclase activity"/>
    <property type="evidence" value="ECO:0007669"/>
    <property type="project" value="UniProtKB-EC"/>
</dbReference>
<evidence type="ECO:0000256" key="6">
    <source>
        <dbReference type="ARBA" id="ARBA00022989"/>
    </source>
</evidence>
<evidence type="ECO:0000259" key="13">
    <source>
        <dbReference type="PROSITE" id="PS50011"/>
    </source>
</evidence>
<evidence type="ECO:0000256" key="10">
    <source>
        <dbReference type="ARBA" id="ARBA00023305"/>
    </source>
</evidence>
<dbReference type="Proteomes" id="UP001148018">
    <property type="component" value="Unassembled WGS sequence"/>
</dbReference>
<organism evidence="15 16">
    <name type="scientific">Muraenolepis orangiensis</name>
    <name type="common">Patagonian moray cod</name>
    <dbReference type="NCBI Taxonomy" id="630683"/>
    <lineage>
        <taxon>Eukaryota</taxon>
        <taxon>Metazoa</taxon>
        <taxon>Chordata</taxon>
        <taxon>Craniata</taxon>
        <taxon>Vertebrata</taxon>
        <taxon>Euteleostomi</taxon>
        <taxon>Actinopterygii</taxon>
        <taxon>Neopterygii</taxon>
        <taxon>Teleostei</taxon>
        <taxon>Neoteleostei</taxon>
        <taxon>Acanthomorphata</taxon>
        <taxon>Zeiogadaria</taxon>
        <taxon>Gadariae</taxon>
        <taxon>Gadiformes</taxon>
        <taxon>Muraenolepidoidei</taxon>
        <taxon>Muraenolepididae</taxon>
        <taxon>Muraenolepis</taxon>
    </lineage>
</organism>
<keyword evidence="16" id="KW-1185">Reference proteome</keyword>
<evidence type="ECO:0000256" key="12">
    <source>
        <dbReference type="RuleBase" id="RU003431"/>
    </source>
</evidence>
<dbReference type="InterPro" id="IPR050401">
    <property type="entry name" value="Cyclic_nucleotide_synthase"/>
</dbReference>
<comment type="subcellular location">
    <subcellularLocation>
        <location evidence="2">Endoplasmic reticulum membrane</location>
        <topology evidence="2">Single-pass type I membrane protein</topology>
    </subcellularLocation>
</comment>
<dbReference type="GO" id="GO:0004672">
    <property type="term" value="F:protein kinase activity"/>
    <property type="evidence" value="ECO:0007669"/>
    <property type="project" value="InterPro"/>
</dbReference>
<evidence type="ECO:0000256" key="9">
    <source>
        <dbReference type="ARBA" id="ARBA00023293"/>
    </source>
</evidence>
<keyword evidence="9 12" id="KW-0141">cGMP biosynthesis</keyword>
<dbReference type="GO" id="GO:0005524">
    <property type="term" value="F:ATP binding"/>
    <property type="evidence" value="ECO:0007669"/>
    <property type="project" value="InterPro"/>
</dbReference>
<keyword evidence="8 11" id="KW-0456">Lyase</keyword>
<feature type="domain" description="Protein kinase" evidence="13">
    <location>
        <begin position="9"/>
        <end position="273"/>
    </location>
</feature>
<dbReference type="FunFam" id="3.30.70.1230:FF:000013">
    <property type="entry name" value="Guanylate cyclase"/>
    <property type="match status" value="1"/>
</dbReference>
<dbReference type="PROSITE" id="PS50011">
    <property type="entry name" value="PROTEIN_KINASE_DOM"/>
    <property type="match status" value="1"/>
</dbReference>
<evidence type="ECO:0000256" key="3">
    <source>
        <dbReference type="ARBA" id="ARBA00022606"/>
    </source>
</evidence>
<comment type="similarity">
    <text evidence="11">Belongs to the adenylyl cyclase class-4/guanylyl cyclase family.</text>
</comment>
<dbReference type="EC" id="4.6.1.2" evidence="12"/>
<sequence>MMTSLLDLKPQLSSVGRSYIQSTPEMSNIGLLEGDWVWLKKVTDGQKVTAVNQSTRSVFSSYREMRHENLNLYVGLFLDAGIFATVTEHCPRGSLADILEDGSMRLDWMFKSSLLMDLIKGMKYLHMNRLSHGRLKSRNCMVDGRFVLKVSDYGLPMILHSQNLHPVEEPHDLLWTAPELLREPVRGGTIPADVFSFAIIIQEVILRTPPYAMMDMPAHEILQRLKAPPPLCRPVICVDEAPAECLSLMTSCWTEDPDQRPTFHDIYKQFRGINRGKKANIIDSMLRMLEQYSSNLEDLIRERTDELEIERTKTDKLISQLLPKSVAQSLKKGKAVTPEHYADSTLYFSDIVGFTTISALSEPIEVVDLLNDLYTMFDAIIASHDVYKVETIGDAYMVASGVPTRNGQRHAAEVSNMSLDILHAIGAFKIKHMPEIKVKIRIGLHSGPVVAGVVGLTMPRYCLFGDTVTTASHLEASGLPYRIHISLCTMKILTSLKLGYKMEKRKSQVKGAEDTFWLAGRDGFTKPLPVPPDLAGG</sequence>
<dbReference type="SUPFAM" id="SSF55073">
    <property type="entry name" value="Nucleotide cyclase"/>
    <property type="match status" value="1"/>
</dbReference>
<evidence type="ECO:0000259" key="14">
    <source>
        <dbReference type="PROSITE" id="PS50125"/>
    </source>
</evidence>
<evidence type="ECO:0000256" key="8">
    <source>
        <dbReference type="ARBA" id="ARBA00023239"/>
    </source>
</evidence>
<keyword evidence="6" id="KW-1133">Transmembrane helix</keyword>
<evidence type="ECO:0000313" key="16">
    <source>
        <dbReference type="Proteomes" id="UP001148018"/>
    </source>
</evidence>
<dbReference type="GO" id="GO:0007168">
    <property type="term" value="P:receptor guanylyl cyclase signaling pathway"/>
    <property type="evidence" value="ECO:0007669"/>
    <property type="project" value="TreeGrafter"/>
</dbReference>
<dbReference type="GO" id="GO:0007601">
    <property type="term" value="P:visual perception"/>
    <property type="evidence" value="ECO:0007669"/>
    <property type="project" value="UniProtKB-KW"/>
</dbReference>
<dbReference type="Pfam" id="PF07714">
    <property type="entry name" value="PK_Tyr_Ser-Thr"/>
    <property type="match status" value="1"/>
</dbReference>
<dbReference type="Gene3D" id="1.10.510.10">
    <property type="entry name" value="Transferase(Phosphotransferase) domain 1"/>
    <property type="match status" value="1"/>
</dbReference>
<keyword evidence="10" id="KW-0844">Vision</keyword>
<dbReference type="OrthoDB" id="1890790at2759"/>
<dbReference type="InterPro" id="IPR011009">
    <property type="entry name" value="Kinase-like_dom_sf"/>
</dbReference>
<dbReference type="GO" id="GO:0005886">
    <property type="term" value="C:plasma membrane"/>
    <property type="evidence" value="ECO:0007669"/>
    <property type="project" value="TreeGrafter"/>
</dbReference>
<dbReference type="GO" id="GO:0005789">
    <property type="term" value="C:endoplasmic reticulum membrane"/>
    <property type="evidence" value="ECO:0007669"/>
    <property type="project" value="UniProtKB-SubCell"/>
</dbReference>
<dbReference type="CDD" id="cd07302">
    <property type="entry name" value="CHD"/>
    <property type="match status" value="1"/>
</dbReference>
<keyword evidence="7" id="KW-0472">Membrane</keyword>
<dbReference type="AlphaFoldDB" id="A0A9Q0DBB8"/>
<dbReference type="InterPro" id="IPR001054">
    <property type="entry name" value="A/G_cyclase"/>
</dbReference>
<dbReference type="Gene3D" id="3.30.70.1230">
    <property type="entry name" value="Nucleotide cyclase"/>
    <property type="match status" value="1"/>
</dbReference>
<protein>
    <recommendedName>
        <fullName evidence="12">Guanylate cyclase</fullName>
        <ecNumber evidence="12">4.6.1.2</ecNumber>
    </recommendedName>
</protein>
<comment type="catalytic activity">
    <reaction evidence="1 12">
        <text>GTP = 3',5'-cyclic GMP + diphosphate</text>
        <dbReference type="Rhea" id="RHEA:13665"/>
        <dbReference type="ChEBI" id="CHEBI:33019"/>
        <dbReference type="ChEBI" id="CHEBI:37565"/>
        <dbReference type="ChEBI" id="CHEBI:57746"/>
        <dbReference type="EC" id="4.6.1.2"/>
    </reaction>
</comment>
<evidence type="ECO:0000313" key="15">
    <source>
        <dbReference type="EMBL" id="KAJ3585097.1"/>
    </source>
</evidence>
<name>A0A9Q0DBB8_9TELE</name>
<accession>A0A9Q0DBB8</accession>
<dbReference type="PANTHER" id="PTHR11920">
    <property type="entry name" value="GUANYLYL CYCLASE"/>
    <property type="match status" value="1"/>
</dbReference>
<feature type="domain" description="Guanylate cyclase" evidence="14">
    <location>
        <begin position="345"/>
        <end position="475"/>
    </location>
</feature>
<dbReference type="InterPro" id="IPR018297">
    <property type="entry name" value="A/G_cyclase_CS"/>
</dbReference>
<dbReference type="SMART" id="SM00044">
    <property type="entry name" value="CYCc"/>
    <property type="match status" value="1"/>
</dbReference>
<evidence type="ECO:0000256" key="11">
    <source>
        <dbReference type="RuleBase" id="RU000405"/>
    </source>
</evidence>
<dbReference type="PROSITE" id="PS00452">
    <property type="entry name" value="GUANYLATE_CYCLASE_1"/>
    <property type="match status" value="1"/>
</dbReference>
<evidence type="ECO:0000256" key="4">
    <source>
        <dbReference type="ARBA" id="ARBA00022692"/>
    </source>
</evidence>
<dbReference type="EMBL" id="JANIIK010000118">
    <property type="protein sequence ID" value="KAJ3585097.1"/>
    <property type="molecule type" value="Genomic_DNA"/>
</dbReference>
<evidence type="ECO:0000256" key="5">
    <source>
        <dbReference type="ARBA" id="ARBA00022741"/>
    </source>
</evidence>